<dbReference type="PATRIC" id="fig|679200.3.peg.1050"/>
<dbReference type="InterPro" id="IPR015947">
    <property type="entry name" value="PUA-like_sf"/>
</dbReference>
<evidence type="ECO:0000256" key="12">
    <source>
        <dbReference type="PIRSR" id="PIRSR001174-2"/>
    </source>
</evidence>
<proteinExistence type="evidence at transcript level"/>
<dbReference type="HAMAP" id="MF_01973">
    <property type="entry name" value="lon_bact"/>
    <property type="match status" value="1"/>
</dbReference>
<sequence length="799" mass="89496">MDEFTKGKRKLRVATIALKNITLLPGATIHFDITRRKSIAAAEIARSNNENVFLVTQKDPGVYDPKMEDLYEYGTLASIKQTARLQKGNLRITAEGLYRVKLGRIISDTDYIISEVYTDECNEKPDLYDALAKEAMMRVVIEQFAVLARSDKRLSLELDTLSAITDFDELLIKIAADIPWDYKIKQEVLDGADYSQRYETVIRELTRENQIIRIKNDFQNQLRENMDNNHKEYVLREQLKIIHNELGDGDHISESEEYERKLEKLSIPENEKNKIKKDIYRLKTMQSNSQEASTIRTYLDTVFDIPFGIYTDDNKDIKHAASVLEGDHYGLEKVKERVIEYLAVRILNPQGKGPILCLVGPPGTGKTSVAKSIAKALGKKYIRISLGGVRDEAEIRGHRKTYVGAMPGRLVEGLRQVGVSNPLMLLDEIDKASSDYRSDTFSALLEVLDSEQNYKFRDHFVEIPIDLSQVLFVATANTTSTIPRPLLDRMEIIEVNSYTENEKFHIAKNYLLKKQLEANGLNEKQVDITDSAIVKIIHNYTREAGVRNLERRIGEIYRKCARAILEGKKGKVKIGERQLKKYLGKEKVDFDHASEADEVGLVRGLAWTSVGGDTMQIEVNVLPGKGNLVLTGHMGDVMKESAQIALSCIKSCASLYNIEDDFFYKNDLHLHIPEGAVPKDGPSAGISMATAMLSAAALIPVKADTAMTGEITLRGKVLPVGGLKEKILAAKMAGVKNVIVPLKNKPDIEELSAEITAGLKLIYAASFDKVLKHAFAVQDTAKKIKTTHVKKQKTAENGI</sequence>
<dbReference type="InterPro" id="IPR027417">
    <property type="entry name" value="P-loop_NTPase"/>
</dbReference>
<evidence type="ECO:0000256" key="1">
    <source>
        <dbReference type="ARBA" id="ARBA00004496"/>
    </source>
</evidence>
<evidence type="ECO:0000256" key="3">
    <source>
        <dbReference type="ARBA" id="ARBA00022670"/>
    </source>
</evidence>
<dbReference type="PROSITE" id="PS51786">
    <property type="entry name" value="LON_PROTEOLYTIC"/>
    <property type="match status" value="1"/>
</dbReference>
<dbReference type="EC" id="3.4.21.53" evidence="9 10"/>
<dbReference type="Pfam" id="PF02190">
    <property type="entry name" value="LON_substr_bdg"/>
    <property type="match status" value="1"/>
</dbReference>
<keyword evidence="2 9" id="KW-0963">Cytoplasm</keyword>
<dbReference type="Gene3D" id="3.30.230.10">
    <property type="match status" value="1"/>
</dbReference>
<dbReference type="eggNOG" id="COG0466">
    <property type="taxonomic scope" value="Bacteria"/>
</dbReference>
<name>G5GHF8_9FIRM</name>
<feature type="domain" description="Lon N-terminal" evidence="15">
    <location>
        <begin position="13"/>
        <end position="209"/>
    </location>
</feature>
<dbReference type="Pfam" id="PF22667">
    <property type="entry name" value="Lon_lid"/>
    <property type="match status" value="1"/>
</dbReference>
<dbReference type="SMART" id="SM00464">
    <property type="entry name" value="LON"/>
    <property type="match status" value="1"/>
</dbReference>
<evidence type="ECO:0000313" key="17">
    <source>
        <dbReference type="Proteomes" id="UP000003011"/>
    </source>
</evidence>
<evidence type="ECO:0000256" key="6">
    <source>
        <dbReference type="ARBA" id="ARBA00022825"/>
    </source>
</evidence>
<comment type="caution">
    <text evidence="16">The sequence shown here is derived from an EMBL/GenBank/DDBJ whole genome shotgun (WGS) entry which is preliminary data.</text>
</comment>
<evidence type="ECO:0000256" key="8">
    <source>
        <dbReference type="ARBA" id="ARBA00023016"/>
    </source>
</evidence>
<feature type="active site" evidence="9 11">
    <location>
        <position position="726"/>
    </location>
</feature>
<evidence type="ECO:0000313" key="16">
    <source>
        <dbReference type="EMBL" id="EHI55955.1"/>
    </source>
</evidence>
<dbReference type="Gene3D" id="1.10.8.60">
    <property type="match status" value="1"/>
</dbReference>
<dbReference type="GO" id="GO:0034605">
    <property type="term" value="P:cellular response to heat"/>
    <property type="evidence" value="ECO:0007669"/>
    <property type="project" value="UniProtKB-UniRule"/>
</dbReference>
<dbReference type="GO" id="GO:0006515">
    <property type="term" value="P:protein quality control for misfolded or incompletely synthesized proteins"/>
    <property type="evidence" value="ECO:0007669"/>
    <property type="project" value="UniProtKB-UniRule"/>
</dbReference>
<evidence type="ECO:0000256" key="5">
    <source>
        <dbReference type="ARBA" id="ARBA00022801"/>
    </source>
</evidence>
<dbReference type="InterPro" id="IPR027543">
    <property type="entry name" value="Lon_bac"/>
</dbReference>
<evidence type="ECO:0000256" key="7">
    <source>
        <dbReference type="ARBA" id="ARBA00022840"/>
    </source>
</evidence>
<dbReference type="Proteomes" id="UP000003011">
    <property type="component" value="Unassembled WGS sequence"/>
</dbReference>
<keyword evidence="17" id="KW-1185">Reference proteome</keyword>
<evidence type="ECO:0000256" key="11">
    <source>
        <dbReference type="PIRSR" id="PIRSR001174-1"/>
    </source>
</evidence>
<dbReference type="GO" id="GO:0016887">
    <property type="term" value="F:ATP hydrolysis activity"/>
    <property type="evidence" value="ECO:0007669"/>
    <property type="project" value="UniProtKB-UniRule"/>
</dbReference>
<evidence type="ECO:0000256" key="2">
    <source>
        <dbReference type="ARBA" id="ARBA00022490"/>
    </source>
</evidence>
<keyword evidence="6 9" id="KW-0720">Serine protease</keyword>
<dbReference type="PANTHER" id="PTHR10046">
    <property type="entry name" value="ATP DEPENDENT LON PROTEASE FAMILY MEMBER"/>
    <property type="match status" value="1"/>
</dbReference>
<dbReference type="GO" id="GO:0043565">
    <property type="term" value="F:sequence-specific DNA binding"/>
    <property type="evidence" value="ECO:0007669"/>
    <property type="project" value="UniProtKB-UniRule"/>
</dbReference>
<evidence type="ECO:0000256" key="10">
    <source>
        <dbReference type="PIRNR" id="PIRNR001174"/>
    </source>
</evidence>
<dbReference type="InterPro" id="IPR014721">
    <property type="entry name" value="Ribsml_uS5_D2-typ_fold_subgr"/>
</dbReference>
<evidence type="ECO:0000259" key="15">
    <source>
        <dbReference type="PROSITE" id="PS51787"/>
    </source>
</evidence>
<dbReference type="InterPro" id="IPR004815">
    <property type="entry name" value="Lon_bac/euk-typ"/>
</dbReference>
<dbReference type="RefSeq" id="WP_005540355.1">
    <property type="nucleotide sequence ID" value="NZ_JH378831.1"/>
</dbReference>
<dbReference type="HOGENOM" id="CLU_004109_4_3_9"/>
<dbReference type="EMBL" id="ACZL01000015">
    <property type="protein sequence ID" value="EHI55955.1"/>
    <property type="molecule type" value="Genomic_DNA"/>
</dbReference>
<dbReference type="Gene3D" id="2.30.130.40">
    <property type="entry name" value="LON domain-like"/>
    <property type="match status" value="1"/>
</dbReference>
<dbReference type="Gene3D" id="3.40.50.300">
    <property type="entry name" value="P-loop containing nucleotide triphosphate hydrolases"/>
    <property type="match status" value="1"/>
</dbReference>
<dbReference type="AlphaFoldDB" id="G5GHF8"/>
<dbReference type="InterPro" id="IPR027065">
    <property type="entry name" value="Lon_Prtase"/>
</dbReference>
<accession>G5GHF8</accession>
<dbReference type="InterPro" id="IPR003593">
    <property type="entry name" value="AAA+_ATPase"/>
</dbReference>
<dbReference type="MEROPS" id="S16.001"/>
<dbReference type="Gene3D" id="1.20.58.1480">
    <property type="match status" value="1"/>
</dbReference>
<dbReference type="SUPFAM" id="SSF54211">
    <property type="entry name" value="Ribosomal protein S5 domain 2-like"/>
    <property type="match status" value="1"/>
</dbReference>
<dbReference type="STRING" id="679200.HMPREF9333_00998"/>
<gene>
    <name evidence="9" type="primary">lon</name>
    <name evidence="16" type="ORF">HMPREF9333_00998</name>
</gene>
<dbReference type="Gene3D" id="1.20.5.5270">
    <property type="match status" value="1"/>
</dbReference>
<dbReference type="SUPFAM" id="SSF88697">
    <property type="entry name" value="PUA domain-like"/>
    <property type="match status" value="1"/>
</dbReference>
<comment type="function">
    <text evidence="9">ATP-dependent serine protease that mediates the selective degradation of mutant and abnormal proteins as well as certain short-lived regulatory proteins. Required for cellular homeostasis and for survival from DNA damage and developmental changes induced by stress. Degrades polypeptides processively to yield small peptide fragments that are 5 to 10 amino acids long. Binds to DNA in a double-stranded, site-specific manner.</text>
</comment>
<dbReference type="Pfam" id="PF00004">
    <property type="entry name" value="AAA"/>
    <property type="match status" value="1"/>
</dbReference>
<reference evidence="16 17" key="1">
    <citation type="submission" date="2011-08" db="EMBL/GenBank/DDBJ databases">
        <title>The Genome Sequence of Johnsonella ignava ATCC 51276.</title>
        <authorList>
            <consortium name="The Broad Institute Genome Sequencing Platform"/>
            <person name="Earl A."/>
            <person name="Ward D."/>
            <person name="Feldgarden M."/>
            <person name="Gevers D."/>
            <person name="Izard J."/>
            <person name="Blanton J.M."/>
            <person name="Baranova O.V."/>
            <person name="Dewhirst F.E."/>
            <person name="Young S.K."/>
            <person name="Zeng Q."/>
            <person name="Gargeya S."/>
            <person name="Fitzgerald M."/>
            <person name="Haas B."/>
            <person name="Abouelleil A."/>
            <person name="Alvarado L."/>
            <person name="Arachchi H.M."/>
            <person name="Berlin A."/>
            <person name="Brown A."/>
            <person name="Chapman S.B."/>
            <person name="Chen Z."/>
            <person name="Dunbar C."/>
            <person name="Freedman E."/>
            <person name="Gearin G."/>
            <person name="Gellesch M."/>
            <person name="Goldberg J."/>
            <person name="Griggs A."/>
            <person name="Gujja S."/>
            <person name="Heiman D."/>
            <person name="Howarth C."/>
            <person name="Larson L."/>
            <person name="Lui A."/>
            <person name="MacDonald P.J.P."/>
            <person name="Montmayeur A."/>
            <person name="Murphy C."/>
            <person name="Neiman D."/>
            <person name="Pearson M."/>
            <person name="Priest M."/>
            <person name="Roberts A."/>
            <person name="Saif S."/>
            <person name="Shea T."/>
            <person name="Shenoy N."/>
            <person name="Sisk P."/>
            <person name="Stolte C."/>
            <person name="Sykes S."/>
            <person name="Wortman J."/>
            <person name="Nusbaum C."/>
            <person name="Birren B."/>
        </authorList>
    </citation>
    <scope>NUCLEOTIDE SEQUENCE [LARGE SCALE GENOMIC DNA]</scope>
    <source>
        <strain evidence="16 17">ATCC 51276</strain>
    </source>
</reference>
<dbReference type="OrthoDB" id="9803599at2"/>
<dbReference type="PRINTS" id="PR00830">
    <property type="entry name" value="ENDOLAPTASE"/>
</dbReference>
<dbReference type="GO" id="GO:0005737">
    <property type="term" value="C:cytoplasm"/>
    <property type="evidence" value="ECO:0007669"/>
    <property type="project" value="UniProtKB-SubCell"/>
</dbReference>
<dbReference type="NCBIfam" id="TIGR00763">
    <property type="entry name" value="lon"/>
    <property type="match status" value="1"/>
</dbReference>
<evidence type="ECO:0000256" key="13">
    <source>
        <dbReference type="PROSITE-ProRule" id="PRU01122"/>
    </source>
</evidence>
<dbReference type="GO" id="GO:0004252">
    <property type="term" value="F:serine-type endopeptidase activity"/>
    <property type="evidence" value="ECO:0007669"/>
    <property type="project" value="UniProtKB-UniRule"/>
</dbReference>
<comment type="induction">
    <text evidence="9">By heat shock.</text>
</comment>
<dbReference type="GO" id="GO:0004176">
    <property type="term" value="F:ATP-dependent peptidase activity"/>
    <property type="evidence" value="ECO:0007669"/>
    <property type="project" value="UniProtKB-UniRule"/>
</dbReference>
<evidence type="ECO:0000256" key="9">
    <source>
        <dbReference type="HAMAP-Rule" id="MF_01973"/>
    </source>
</evidence>
<keyword evidence="4 9" id="KW-0547">Nucleotide-binding</keyword>
<feature type="active site" evidence="9 11">
    <location>
        <position position="683"/>
    </location>
</feature>
<evidence type="ECO:0000259" key="14">
    <source>
        <dbReference type="PROSITE" id="PS51786"/>
    </source>
</evidence>
<dbReference type="SMART" id="SM00382">
    <property type="entry name" value="AAA"/>
    <property type="match status" value="1"/>
</dbReference>
<feature type="domain" description="Lon proteolytic" evidence="14">
    <location>
        <begin position="596"/>
        <end position="777"/>
    </location>
</feature>
<keyword evidence="3 9" id="KW-0645">Protease</keyword>
<comment type="similarity">
    <text evidence="9 10 13">Belongs to the peptidase S16 family.</text>
</comment>
<dbReference type="PIRSF" id="PIRSF001174">
    <property type="entry name" value="Lon_proteas"/>
    <property type="match status" value="1"/>
</dbReference>
<organism evidence="16 17">
    <name type="scientific">Johnsonella ignava ATCC 51276</name>
    <dbReference type="NCBI Taxonomy" id="679200"/>
    <lineage>
        <taxon>Bacteria</taxon>
        <taxon>Bacillati</taxon>
        <taxon>Bacillota</taxon>
        <taxon>Clostridia</taxon>
        <taxon>Lachnospirales</taxon>
        <taxon>Lachnospiraceae</taxon>
        <taxon>Johnsonella</taxon>
    </lineage>
</organism>
<evidence type="ECO:0000256" key="4">
    <source>
        <dbReference type="ARBA" id="ARBA00022741"/>
    </source>
</evidence>
<dbReference type="FunFam" id="3.40.50.300:FF:000382">
    <property type="entry name" value="Lon protease homolog 2, peroxisomal"/>
    <property type="match status" value="1"/>
</dbReference>
<keyword evidence="7 9" id="KW-0067">ATP-binding</keyword>
<dbReference type="Pfam" id="PF05362">
    <property type="entry name" value="Lon_C"/>
    <property type="match status" value="1"/>
</dbReference>
<dbReference type="GO" id="GO:0005524">
    <property type="term" value="F:ATP binding"/>
    <property type="evidence" value="ECO:0007669"/>
    <property type="project" value="UniProtKB-UniRule"/>
</dbReference>
<comment type="catalytic activity">
    <reaction evidence="9 10 13">
        <text>Hydrolysis of proteins in presence of ATP.</text>
        <dbReference type="EC" id="3.4.21.53"/>
    </reaction>
</comment>
<keyword evidence="5 9" id="KW-0378">Hydrolase</keyword>
<dbReference type="InterPro" id="IPR020568">
    <property type="entry name" value="Ribosomal_Su5_D2-typ_SF"/>
</dbReference>
<protein>
    <recommendedName>
        <fullName evidence="9 10">Lon protease</fullName>
        <ecNumber evidence="9 10">3.4.21.53</ecNumber>
    </recommendedName>
    <alternativeName>
        <fullName evidence="9">ATP-dependent protease La</fullName>
    </alternativeName>
</protein>
<dbReference type="InterPro" id="IPR003959">
    <property type="entry name" value="ATPase_AAA_core"/>
</dbReference>
<keyword evidence="8 9" id="KW-0346">Stress response</keyword>
<dbReference type="SUPFAM" id="SSF52540">
    <property type="entry name" value="P-loop containing nucleoside triphosphate hydrolases"/>
    <property type="match status" value="1"/>
</dbReference>
<dbReference type="InterPro" id="IPR003111">
    <property type="entry name" value="Lon_prtase_N"/>
</dbReference>
<dbReference type="PROSITE" id="PS51787">
    <property type="entry name" value="LON_N"/>
    <property type="match status" value="1"/>
</dbReference>
<feature type="binding site" evidence="9 12">
    <location>
        <begin position="360"/>
        <end position="367"/>
    </location>
    <ligand>
        <name>ATP</name>
        <dbReference type="ChEBI" id="CHEBI:30616"/>
    </ligand>
</feature>
<dbReference type="CDD" id="cd19500">
    <property type="entry name" value="RecA-like_Lon"/>
    <property type="match status" value="1"/>
</dbReference>
<dbReference type="InterPro" id="IPR054594">
    <property type="entry name" value="Lon_lid"/>
</dbReference>
<dbReference type="InterPro" id="IPR046336">
    <property type="entry name" value="Lon_prtase_N_sf"/>
</dbReference>
<comment type="subcellular location">
    <subcellularLocation>
        <location evidence="1 9 10">Cytoplasm</location>
    </subcellularLocation>
</comment>
<comment type="subunit">
    <text evidence="9 10">Homohexamer. Organized in a ring with a central cavity.</text>
</comment>
<dbReference type="InterPro" id="IPR008269">
    <property type="entry name" value="Lon_proteolytic"/>
</dbReference>